<dbReference type="Pfam" id="PF00646">
    <property type="entry name" value="F-box"/>
    <property type="match status" value="1"/>
</dbReference>
<dbReference type="InterPro" id="IPR032675">
    <property type="entry name" value="LRR_dom_sf"/>
</dbReference>
<dbReference type="InterPro" id="IPR001810">
    <property type="entry name" value="F-box_dom"/>
</dbReference>
<dbReference type="SMART" id="SM00256">
    <property type="entry name" value="FBOX"/>
    <property type="match status" value="1"/>
</dbReference>
<dbReference type="AlphaFoldDB" id="A0ABD1D952"/>
<dbReference type="Gene3D" id="3.80.10.10">
    <property type="entry name" value="Ribonuclease Inhibitor"/>
    <property type="match status" value="1"/>
</dbReference>
<dbReference type="Proteomes" id="UP001562425">
    <property type="component" value="Unassembled WGS sequence"/>
</dbReference>
<dbReference type="InterPro" id="IPR036047">
    <property type="entry name" value="F-box-like_dom_sf"/>
</dbReference>
<sequence>MAPKCTVCGDKDERRGRRGGLKVFCADGCGRGYHKRCMRKVAHFNDTGYCVICRTVEQGPSASGELRLEDLLDRLERLEAKLDAGFAGTSNELSKNAPPAYDSVVRDAAPAKFPPKVWTNIFQKLSATQLANARLVCRRWNQIIGHSPTLVDKLVLTFPRGTVLTNNCAPIQTLTSSTKLRHTRAAFRELTIVGAATWWPSIGQNLHTLTLIDCKVSIDMLLEMLKATPALKRLSLTCGESLFFRTLPEVTFTLQYLEHLTLANIRHVEILDIFKQICPLLKTLKLPGENRNDEFVVAAIRFIWAAQNTLEELELAGEPGELWDRISEAIGMQLRRVKVVAGALDEVRLARLCETFPTVEGLMTPTSRVADKVLTTIGANLCKLKYLDVTLSSSDSPDDLSFLKSMPELRTLSLRSAFPAVGFGNLKHPNLESLSLRGVEQRHWFTHFPNLRSVALTDCTVDSWSDLFVPLVTQLKKLAHLSLVGIKVRNAGSEYFPDYLSQLATLRLAGCVLSKDSLIMLFTLCPRLTRVFLKDMAGVDDEVTLAICQYVRELQEIRVVGCAGLTDQFMEYLWNYYEELDVVEVVDCVNISKEALEQMLG</sequence>
<dbReference type="EMBL" id="JBEHCU010006829">
    <property type="protein sequence ID" value="KAL1396118.1"/>
    <property type="molecule type" value="Genomic_DNA"/>
</dbReference>
<comment type="caution">
    <text evidence="2">The sequence shown here is derived from an EMBL/GenBank/DDBJ whole genome shotgun (WGS) entry which is preliminary data.</text>
</comment>
<dbReference type="PANTHER" id="PTHR38926">
    <property type="entry name" value="F-BOX DOMAIN CONTAINING PROTEIN, EXPRESSED"/>
    <property type="match status" value="1"/>
</dbReference>
<accession>A0ABD1D952</accession>
<reference evidence="2 3" key="1">
    <citation type="submission" date="2024-05" db="EMBL/GenBank/DDBJ databases">
        <title>Culex pipiens pipiens assembly and annotation.</title>
        <authorList>
            <person name="Alout H."/>
            <person name="Durand T."/>
        </authorList>
    </citation>
    <scope>NUCLEOTIDE SEQUENCE [LARGE SCALE GENOMIC DNA]</scope>
    <source>
        <strain evidence="2">HA-2024</strain>
        <tissue evidence="2">Whole body</tissue>
    </source>
</reference>
<name>A0ABD1D952_CULPP</name>
<gene>
    <name evidence="2" type="ORF">pipiens_010741</name>
</gene>
<evidence type="ECO:0000313" key="3">
    <source>
        <dbReference type="Proteomes" id="UP001562425"/>
    </source>
</evidence>
<proteinExistence type="predicted"/>
<keyword evidence="3" id="KW-1185">Reference proteome</keyword>
<dbReference type="Gene3D" id="1.20.1280.50">
    <property type="match status" value="1"/>
</dbReference>
<protein>
    <recommendedName>
        <fullName evidence="1">F-box domain-containing protein</fullName>
    </recommendedName>
</protein>
<dbReference type="PANTHER" id="PTHR38926:SF5">
    <property type="entry name" value="F-BOX AND LEUCINE-RICH REPEAT PROTEIN 6"/>
    <property type="match status" value="1"/>
</dbReference>
<dbReference type="PROSITE" id="PS50181">
    <property type="entry name" value="FBOX"/>
    <property type="match status" value="1"/>
</dbReference>
<organism evidence="2 3">
    <name type="scientific">Culex pipiens pipiens</name>
    <name type="common">Northern house mosquito</name>
    <dbReference type="NCBI Taxonomy" id="38569"/>
    <lineage>
        <taxon>Eukaryota</taxon>
        <taxon>Metazoa</taxon>
        <taxon>Ecdysozoa</taxon>
        <taxon>Arthropoda</taxon>
        <taxon>Hexapoda</taxon>
        <taxon>Insecta</taxon>
        <taxon>Pterygota</taxon>
        <taxon>Neoptera</taxon>
        <taxon>Endopterygota</taxon>
        <taxon>Diptera</taxon>
        <taxon>Nematocera</taxon>
        <taxon>Culicoidea</taxon>
        <taxon>Culicidae</taxon>
        <taxon>Culicinae</taxon>
        <taxon>Culicini</taxon>
        <taxon>Culex</taxon>
        <taxon>Culex</taxon>
    </lineage>
</organism>
<dbReference type="CDD" id="cd09917">
    <property type="entry name" value="F-box_SF"/>
    <property type="match status" value="1"/>
</dbReference>
<evidence type="ECO:0000313" key="2">
    <source>
        <dbReference type="EMBL" id="KAL1396118.1"/>
    </source>
</evidence>
<dbReference type="SUPFAM" id="SSF81383">
    <property type="entry name" value="F-box domain"/>
    <property type="match status" value="1"/>
</dbReference>
<feature type="domain" description="F-box" evidence="1">
    <location>
        <begin position="107"/>
        <end position="154"/>
    </location>
</feature>
<dbReference type="SUPFAM" id="SSF52047">
    <property type="entry name" value="RNI-like"/>
    <property type="match status" value="2"/>
</dbReference>
<evidence type="ECO:0000259" key="1">
    <source>
        <dbReference type="PROSITE" id="PS50181"/>
    </source>
</evidence>